<evidence type="ECO:0000256" key="1">
    <source>
        <dbReference type="ARBA" id="ARBA00023242"/>
    </source>
</evidence>
<dbReference type="PROSITE" id="PS00463">
    <property type="entry name" value="ZN2_CY6_FUNGAL_1"/>
    <property type="match status" value="1"/>
</dbReference>
<dbReference type="CDD" id="cd00067">
    <property type="entry name" value="GAL4"/>
    <property type="match status" value="1"/>
</dbReference>
<dbReference type="InterPro" id="IPR036864">
    <property type="entry name" value="Zn2-C6_fun-type_DNA-bd_sf"/>
</dbReference>
<dbReference type="Pfam" id="PF00172">
    <property type="entry name" value="Zn_clus"/>
    <property type="match status" value="1"/>
</dbReference>
<dbReference type="InterPro" id="IPR001138">
    <property type="entry name" value="Zn2Cys6_DnaBD"/>
</dbReference>
<accession>A0AAN7HUV1</accession>
<organism evidence="4 5">
    <name type="scientific">Corynascus novoguineensis</name>
    <dbReference type="NCBI Taxonomy" id="1126955"/>
    <lineage>
        <taxon>Eukaryota</taxon>
        <taxon>Fungi</taxon>
        <taxon>Dikarya</taxon>
        <taxon>Ascomycota</taxon>
        <taxon>Pezizomycotina</taxon>
        <taxon>Sordariomycetes</taxon>
        <taxon>Sordariomycetidae</taxon>
        <taxon>Sordariales</taxon>
        <taxon>Chaetomiaceae</taxon>
        <taxon>Corynascus</taxon>
    </lineage>
</organism>
<gene>
    <name evidence="4" type="ORF">C7999DRAFT_37045</name>
</gene>
<feature type="compositionally biased region" description="Low complexity" evidence="2">
    <location>
        <begin position="43"/>
        <end position="66"/>
    </location>
</feature>
<keyword evidence="1" id="KW-0539">Nucleus</keyword>
<dbReference type="Proteomes" id="UP001303647">
    <property type="component" value="Unassembled WGS sequence"/>
</dbReference>
<proteinExistence type="predicted"/>
<dbReference type="PANTHER" id="PTHR47784:SF7">
    <property type="entry name" value="ZN(II)2CYS6 TRANSCRIPTION FACTOR (EUROFUNG)"/>
    <property type="match status" value="1"/>
</dbReference>
<feature type="compositionally biased region" description="Low complexity" evidence="2">
    <location>
        <begin position="259"/>
        <end position="280"/>
    </location>
</feature>
<dbReference type="AlphaFoldDB" id="A0AAN7HUV1"/>
<feature type="region of interest" description="Disordered" evidence="2">
    <location>
        <begin position="39"/>
        <end position="128"/>
    </location>
</feature>
<dbReference type="EMBL" id="MU857602">
    <property type="protein sequence ID" value="KAK4252065.1"/>
    <property type="molecule type" value="Genomic_DNA"/>
</dbReference>
<sequence>MGIYGQPQTTLPILTLDDGEGGGFDYSAFIQDQQNINYLTTESPGSGSSSGSGLPINTPSPSSTSSDLSQRALTQHHHRHQQQLSPLMPRPGLHIAGGGISSSSNIGRGSEGQVVPKPRLERRGHTKSRRGCFNCKRRRIKCQETKPACGHCVKQGLKCEYPTLPTIVHQPQHQVPLFSLQDMRFFQHFLLNCYPHHPIGSEELWTHEIPCLSEKYEYLMHAILGYSASELMAKRGQSLAEAAMSHRYKAVKAIKKSLSQTSSPSYPSGKTGSSPSSSSSSPPPAGNSGGSGAESLFEEGNALIATCFALTYQSVLLEDGMVEYMTFIRGIIIVAIQMYIRGSMPLFGPYFGDRQQQALEPHMRDLPLIDAGWTARAVAAIEGLRPLVDGVEGREIERQYWERLENMARMLSVSSWKAYIALTEHYGWWMMLPHEKFQRLVDPSNQVVALLGTHWIALEQIMATICMAEQKAAAKMPNQSSTGAGTGNLGWLRYLNAQVDLEHLPYNEWPMWVEAQMEREPGFFGKLP</sequence>
<dbReference type="PANTHER" id="PTHR47784">
    <property type="entry name" value="STEROL UPTAKE CONTROL PROTEIN 2"/>
    <property type="match status" value="1"/>
</dbReference>
<evidence type="ECO:0000259" key="3">
    <source>
        <dbReference type="PROSITE" id="PS50048"/>
    </source>
</evidence>
<reference evidence="4" key="2">
    <citation type="submission" date="2023-05" db="EMBL/GenBank/DDBJ databases">
        <authorList>
            <consortium name="Lawrence Berkeley National Laboratory"/>
            <person name="Steindorff A."/>
            <person name="Hensen N."/>
            <person name="Bonometti L."/>
            <person name="Westerberg I."/>
            <person name="Brannstrom I.O."/>
            <person name="Guillou S."/>
            <person name="Cros-Aarteil S."/>
            <person name="Calhoun S."/>
            <person name="Haridas S."/>
            <person name="Kuo A."/>
            <person name="Mondo S."/>
            <person name="Pangilinan J."/>
            <person name="Riley R."/>
            <person name="Labutti K."/>
            <person name="Andreopoulos B."/>
            <person name="Lipzen A."/>
            <person name="Chen C."/>
            <person name="Yanf M."/>
            <person name="Daum C."/>
            <person name="Ng V."/>
            <person name="Clum A."/>
            <person name="Ohm R."/>
            <person name="Martin F."/>
            <person name="Silar P."/>
            <person name="Natvig D."/>
            <person name="Lalanne C."/>
            <person name="Gautier V."/>
            <person name="Ament-Velasquez S.L."/>
            <person name="Kruys A."/>
            <person name="Hutchinson M.I."/>
            <person name="Powell A.J."/>
            <person name="Barry K."/>
            <person name="Miller A.N."/>
            <person name="Grigoriev I.V."/>
            <person name="Debuchy R."/>
            <person name="Gladieux P."/>
            <person name="Thoren M.H."/>
            <person name="Johannesson H."/>
        </authorList>
    </citation>
    <scope>NUCLEOTIDE SEQUENCE</scope>
    <source>
        <strain evidence="4">CBS 359.72</strain>
    </source>
</reference>
<dbReference type="SMART" id="SM00066">
    <property type="entry name" value="GAL4"/>
    <property type="match status" value="1"/>
</dbReference>
<evidence type="ECO:0000256" key="2">
    <source>
        <dbReference type="SAM" id="MobiDB-lite"/>
    </source>
</evidence>
<feature type="compositionally biased region" description="Low complexity" evidence="2">
    <location>
        <begin position="101"/>
        <end position="112"/>
    </location>
</feature>
<dbReference type="SUPFAM" id="SSF57701">
    <property type="entry name" value="Zn2/Cys6 DNA-binding domain"/>
    <property type="match status" value="1"/>
</dbReference>
<feature type="domain" description="Zn(2)-C6 fungal-type" evidence="3">
    <location>
        <begin position="131"/>
        <end position="161"/>
    </location>
</feature>
<name>A0AAN7HUV1_9PEZI</name>
<comment type="caution">
    <text evidence="4">The sequence shown here is derived from an EMBL/GenBank/DDBJ whole genome shotgun (WGS) entry which is preliminary data.</text>
</comment>
<feature type="region of interest" description="Disordered" evidence="2">
    <location>
        <begin position="259"/>
        <end position="292"/>
    </location>
</feature>
<dbReference type="InterPro" id="IPR053157">
    <property type="entry name" value="Sterol_Uptake_Regulator"/>
</dbReference>
<protein>
    <recommendedName>
        <fullName evidence="3">Zn(2)-C6 fungal-type domain-containing protein</fullName>
    </recommendedName>
</protein>
<keyword evidence="5" id="KW-1185">Reference proteome</keyword>
<reference evidence="4" key="1">
    <citation type="journal article" date="2023" name="Mol. Phylogenet. Evol.">
        <title>Genome-scale phylogeny and comparative genomics of the fungal order Sordariales.</title>
        <authorList>
            <person name="Hensen N."/>
            <person name="Bonometti L."/>
            <person name="Westerberg I."/>
            <person name="Brannstrom I.O."/>
            <person name="Guillou S."/>
            <person name="Cros-Aarteil S."/>
            <person name="Calhoun S."/>
            <person name="Haridas S."/>
            <person name="Kuo A."/>
            <person name="Mondo S."/>
            <person name="Pangilinan J."/>
            <person name="Riley R."/>
            <person name="LaButti K."/>
            <person name="Andreopoulos B."/>
            <person name="Lipzen A."/>
            <person name="Chen C."/>
            <person name="Yan M."/>
            <person name="Daum C."/>
            <person name="Ng V."/>
            <person name="Clum A."/>
            <person name="Steindorff A."/>
            <person name="Ohm R.A."/>
            <person name="Martin F."/>
            <person name="Silar P."/>
            <person name="Natvig D.O."/>
            <person name="Lalanne C."/>
            <person name="Gautier V."/>
            <person name="Ament-Velasquez S.L."/>
            <person name="Kruys A."/>
            <person name="Hutchinson M.I."/>
            <person name="Powell A.J."/>
            <person name="Barry K."/>
            <person name="Miller A.N."/>
            <person name="Grigoriev I.V."/>
            <person name="Debuchy R."/>
            <person name="Gladieux P."/>
            <person name="Hiltunen Thoren M."/>
            <person name="Johannesson H."/>
        </authorList>
    </citation>
    <scope>NUCLEOTIDE SEQUENCE</scope>
    <source>
        <strain evidence="4">CBS 359.72</strain>
    </source>
</reference>
<evidence type="ECO:0000313" key="4">
    <source>
        <dbReference type="EMBL" id="KAK4252065.1"/>
    </source>
</evidence>
<dbReference type="GO" id="GO:0001228">
    <property type="term" value="F:DNA-binding transcription activator activity, RNA polymerase II-specific"/>
    <property type="evidence" value="ECO:0007669"/>
    <property type="project" value="TreeGrafter"/>
</dbReference>
<dbReference type="PRINTS" id="PR00755">
    <property type="entry name" value="AFLATOXINBRP"/>
</dbReference>
<dbReference type="GO" id="GO:0008270">
    <property type="term" value="F:zinc ion binding"/>
    <property type="evidence" value="ECO:0007669"/>
    <property type="project" value="InterPro"/>
</dbReference>
<dbReference type="Gene3D" id="4.10.240.10">
    <property type="entry name" value="Zn(2)-C6 fungal-type DNA-binding domain"/>
    <property type="match status" value="1"/>
</dbReference>
<dbReference type="PROSITE" id="PS50048">
    <property type="entry name" value="ZN2_CY6_FUNGAL_2"/>
    <property type="match status" value="1"/>
</dbReference>
<evidence type="ECO:0000313" key="5">
    <source>
        <dbReference type="Proteomes" id="UP001303647"/>
    </source>
</evidence>